<reference evidence="11" key="1">
    <citation type="journal article" date="2020" name="Microorganisms">
        <title>Isolation, Genomic and Metabolomic Characterization of Streptomyces tendae VITAKN with Quorum Sensing Inhibitory Activity from Southern India.</title>
        <authorList>
            <person name="Ishaque N.M."/>
            <person name="Burgsdorf I."/>
            <person name="Limlingan Malit J.J."/>
            <person name="Saha S."/>
            <person name="Teta R."/>
            <person name="Ewe D."/>
            <person name="Kannabiran K."/>
            <person name="Hrouzek P."/>
            <person name="Steindler L."/>
            <person name="Costantino V."/>
            <person name="Saurav K."/>
        </authorList>
    </citation>
    <scope>NUCLEOTIDE SEQUENCE</scope>
    <source>
        <strain evidence="11">VITAKN</strain>
    </source>
</reference>
<feature type="transmembrane region" description="Helical" evidence="9">
    <location>
        <begin position="342"/>
        <end position="363"/>
    </location>
</feature>
<dbReference type="PANTHER" id="PTHR42718">
    <property type="entry name" value="MAJOR FACILITATOR SUPERFAMILY MULTIDRUG TRANSPORTER MFSC"/>
    <property type="match status" value="1"/>
</dbReference>
<feature type="transmembrane region" description="Helical" evidence="9">
    <location>
        <begin position="90"/>
        <end position="109"/>
    </location>
</feature>
<proteinExistence type="predicted"/>
<feature type="transmembrane region" description="Helical" evidence="9">
    <location>
        <begin position="418"/>
        <end position="443"/>
    </location>
</feature>
<feature type="transmembrane region" description="Helical" evidence="9">
    <location>
        <begin position="177"/>
        <end position="199"/>
    </location>
</feature>
<evidence type="ECO:0000256" key="2">
    <source>
        <dbReference type="ARBA" id="ARBA00022448"/>
    </source>
</evidence>
<dbReference type="CDD" id="cd17321">
    <property type="entry name" value="MFS_MMR_MDR_like"/>
    <property type="match status" value="1"/>
</dbReference>
<evidence type="ECO:0000313" key="11">
    <source>
        <dbReference type="EMBL" id="NEV85164.1"/>
    </source>
</evidence>
<dbReference type="AlphaFoldDB" id="A0A6B3QG78"/>
<evidence type="ECO:0000256" key="7">
    <source>
        <dbReference type="ARBA" id="ARBA00023251"/>
    </source>
</evidence>
<dbReference type="Gene3D" id="1.20.1250.20">
    <property type="entry name" value="MFS general substrate transporter like domains"/>
    <property type="match status" value="1"/>
</dbReference>
<dbReference type="GO" id="GO:0022857">
    <property type="term" value="F:transmembrane transporter activity"/>
    <property type="evidence" value="ECO:0007669"/>
    <property type="project" value="InterPro"/>
</dbReference>
<feature type="compositionally biased region" description="Low complexity" evidence="8">
    <location>
        <begin position="482"/>
        <end position="493"/>
    </location>
</feature>
<feature type="transmembrane region" description="Helical" evidence="9">
    <location>
        <begin position="149"/>
        <end position="171"/>
    </location>
</feature>
<feature type="transmembrane region" description="Helical" evidence="9">
    <location>
        <begin position="314"/>
        <end position="335"/>
    </location>
</feature>
<organism evidence="11">
    <name type="scientific">Streptomyces tendae</name>
    <dbReference type="NCBI Taxonomy" id="1932"/>
    <lineage>
        <taxon>Bacteria</taxon>
        <taxon>Bacillati</taxon>
        <taxon>Actinomycetota</taxon>
        <taxon>Actinomycetes</taxon>
        <taxon>Kitasatosporales</taxon>
        <taxon>Streptomycetaceae</taxon>
        <taxon>Streptomyces</taxon>
    </lineage>
</organism>
<feature type="transmembrane region" description="Helical" evidence="9">
    <location>
        <begin position="241"/>
        <end position="258"/>
    </location>
</feature>
<dbReference type="GO" id="GO:0046677">
    <property type="term" value="P:response to antibiotic"/>
    <property type="evidence" value="ECO:0007669"/>
    <property type="project" value="UniProtKB-KW"/>
</dbReference>
<dbReference type="PROSITE" id="PS50850">
    <property type="entry name" value="MFS"/>
    <property type="match status" value="1"/>
</dbReference>
<protein>
    <submittedName>
        <fullName evidence="11">MFS transporter</fullName>
    </submittedName>
</protein>
<feature type="region of interest" description="Disordered" evidence="8">
    <location>
        <begin position="480"/>
        <end position="509"/>
    </location>
</feature>
<name>A0A6B3QG78_STRTE</name>
<accession>A0A6B3QG78</accession>
<evidence type="ECO:0000256" key="9">
    <source>
        <dbReference type="SAM" id="Phobius"/>
    </source>
</evidence>
<keyword evidence="6 9" id="KW-0472">Membrane</keyword>
<comment type="caution">
    <text evidence="11">The sequence shown here is derived from an EMBL/GenBank/DDBJ whole genome shotgun (WGS) entry which is preliminary data.</text>
</comment>
<feature type="transmembrane region" description="Helical" evidence="9">
    <location>
        <begin position="449"/>
        <end position="469"/>
    </location>
</feature>
<feature type="transmembrane region" description="Helical" evidence="9">
    <location>
        <begin position="23"/>
        <end position="48"/>
    </location>
</feature>
<dbReference type="InterPro" id="IPR036259">
    <property type="entry name" value="MFS_trans_sf"/>
</dbReference>
<feature type="transmembrane region" description="Helical" evidence="9">
    <location>
        <begin position="115"/>
        <end position="137"/>
    </location>
</feature>
<feature type="transmembrane region" description="Helical" evidence="9">
    <location>
        <begin position="60"/>
        <end position="78"/>
    </location>
</feature>
<dbReference type="EMBL" id="JAAIFS010000001">
    <property type="protein sequence ID" value="NEV85164.1"/>
    <property type="molecule type" value="Genomic_DNA"/>
</dbReference>
<feature type="transmembrane region" description="Helical" evidence="9">
    <location>
        <begin position="279"/>
        <end position="302"/>
    </location>
</feature>
<dbReference type="InterPro" id="IPR004638">
    <property type="entry name" value="EmrB-like"/>
</dbReference>
<gene>
    <name evidence="11" type="ORF">GUR47_00420</name>
</gene>
<keyword evidence="3" id="KW-1003">Cell membrane</keyword>
<dbReference type="PANTHER" id="PTHR42718:SF46">
    <property type="entry name" value="BLR6921 PROTEIN"/>
    <property type="match status" value="1"/>
</dbReference>
<evidence type="ECO:0000259" key="10">
    <source>
        <dbReference type="PROSITE" id="PS50850"/>
    </source>
</evidence>
<dbReference type="Pfam" id="PF07690">
    <property type="entry name" value="MFS_1"/>
    <property type="match status" value="1"/>
</dbReference>
<keyword evidence="2" id="KW-0813">Transport</keyword>
<evidence type="ECO:0000256" key="1">
    <source>
        <dbReference type="ARBA" id="ARBA00004651"/>
    </source>
</evidence>
<feature type="domain" description="Major facilitator superfamily (MFS) profile" evidence="10">
    <location>
        <begin position="24"/>
        <end position="473"/>
    </location>
</feature>
<dbReference type="SUPFAM" id="SSF103473">
    <property type="entry name" value="MFS general substrate transporter"/>
    <property type="match status" value="2"/>
</dbReference>
<keyword evidence="4 9" id="KW-0812">Transmembrane</keyword>
<evidence type="ECO:0000256" key="6">
    <source>
        <dbReference type="ARBA" id="ARBA00023136"/>
    </source>
</evidence>
<dbReference type="InterPro" id="IPR020846">
    <property type="entry name" value="MFS_dom"/>
</dbReference>
<comment type="subcellular location">
    <subcellularLocation>
        <location evidence="1">Cell membrane</location>
        <topology evidence="1">Multi-pass membrane protein</topology>
    </subcellularLocation>
</comment>
<dbReference type="GO" id="GO:0005886">
    <property type="term" value="C:plasma membrane"/>
    <property type="evidence" value="ECO:0007669"/>
    <property type="project" value="UniProtKB-SubCell"/>
</dbReference>
<dbReference type="InterPro" id="IPR011701">
    <property type="entry name" value="MFS"/>
</dbReference>
<keyword evidence="5 9" id="KW-1133">Transmembrane helix</keyword>
<evidence type="ECO:0000256" key="4">
    <source>
        <dbReference type="ARBA" id="ARBA00022692"/>
    </source>
</evidence>
<sequence>MAVSTPAVAAPANPPRLAHRTGLMLVVIAIAQLMVILDATIVNVALPSMQTSLGFSTENLSWVVNAYTLAFGGLLLLGGRVGDLLGRRPAFIGGVLLFTLGSLLGGLAQNSGWLLGMRVVQGAGAAIVVPTVLSLIATGFPTERERNRAFAVFAGVSGAGGAIGLVAGGLLTEWASWRWVLLVNVPIGVALCLAAPLFIGKSPRSEGRFDFGGAITSTGGVALLVYGFIHASESGWREATTIGSFVGAVVLLAAFVLIESRTSQPIIPLRLFASRNRSGIYALGVAMMGSLIGMFFFLTLFFQNVLAYSPLKTGMAFLPLSVSIIIVSGVMMQLIPKIGQRLPLVAGTVLITAALLWLSAISADSAYLSDLLGPMLLYGFGAGMVFMPMTMVGVSGVEMRDTGAASGLLNATQQMGGSLSLAVIITVYGAATSDATGGAAHVLAKGASAGFLVAAAITIVALACVVLLVRPVAEDAAAGTMPGADAGAEAEPGLTADGSAPAPSAEKPE</sequence>
<feature type="transmembrane region" description="Helical" evidence="9">
    <location>
        <begin position="375"/>
        <end position="397"/>
    </location>
</feature>
<evidence type="ECO:0000256" key="8">
    <source>
        <dbReference type="SAM" id="MobiDB-lite"/>
    </source>
</evidence>
<evidence type="ECO:0000256" key="3">
    <source>
        <dbReference type="ARBA" id="ARBA00022475"/>
    </source>
</evidence>
<feature type="transmembrane region" description="Helical" evidence="9">
    <location>
        <begin position="211"/>
        <end position="229"/>
    </location>
</feature>
<evidence type="ECO:0000256" key="5">
    <source>
        <dbReference type="ARBA" id="ARBA00022989"/>
    </source>
</evidence>
<dbReference type="NCBIfam" id="TIGR00711">
    <property type="entry name" value="efflux_EmrB"/>
    <property type="match status" value="1"/>
</dbReference>
<keyword evidence="7" id="KW-0046">Antibiotic resistance</keyword>
<dbReference type="Gene3D" id="1.20.1720.10">
    <property type="entry name" value="Multidrug resistance protein D"/>
    <property type="match status" value="1"/>
</dbReference>